<sequence>MVRLAYKVWSGIAAGVFVIVALTDLSSSRPPPTPAASIDRAGTDSAVVSPQGPVTPAAPAEAEAGQPGETVQVTSVIDGDTFEVSGGRTVQVLGIDACEPGTYGGDQATESARSQLGGQTVTLVAEPGVNRDRRGHELRYVELATGIDFGEMAVALDHTTVYDGHGAPASYLDDLRSRDDGPQVCTKPRPSSGGGSGGDVNWPSPGDQGLPDGALTGGYCAKKWWC</sequence>
<accession>A0ABX1R7Q1</accession>
<proteinExistence type="predicted"/>
<dbReference type="RefSeq" id="WP_169393997.1">
    <property type="nucleotide sequence ID" value="NZ_BAAAJH010000005.1"/>
</dbReference>
<dbReference type="Proteomes" id="UP001296706">
    <property type="component" value="Unassembled WGS sequence"/>
</dbReference>
<evidence type="ECO:0000256" key="1">
    <source>
        <dbReference type="SAM" id="MobiDB-lite"/>
    </source>
</evidence>
<evidence type="ECO:0008006" key="4">
    <source>
        <dbReference type="Google" id="ProtNLM"/>
    </source>
</evidence>
<keyword evidence="3" id="KW-1185">Reference proteome</keyword>
<comment type="caution">
    <text evidence="2">The sequence shown here is derived from an EMBL/GenBank/DDBJ whole genome shotgun (WGS) entry which is preliminary data.</text>
</comment>
<feature type="region of interest" description="Disordered" evidence="1">
    <location>
        <begin position="27"/>
        <end position="68"/>
    </location>
</feature>
<reference evidence="2 3" key="1">
    <citation type="submission" date="2020-04" db="EMBL/GenBank/DDBJ databases">
        <authorList>
            <person name="Klaysubun C."/>
            <person name="Duangmal K."/>
            <person name="Lipun K."/>
        </authorList>
    </citation>
    <scope>NUCLEOTIDE SEQUENCE [LARGE SCALE GENOMIC DNA]</scope>
    <source>
        <strain evidence="2 3">JCM 11839</strain>
    </source>
</reference>
<evidence type="ECO:0000313" key="2">
    <source>
        <dbReference type="EMBL" id="NMH75924.1"/>
    </source>
</evidence>
<protein>
    <recommendedName>
        <fullName evidence="4">Endonuclease YncB(Thermonuclease family)</fullName>
    </recommendedName>
</protein>
<name>A0ABX1R7Q1_9PSEU</name>
<feature type="region of interest" description="Disordered" evidence="1">
    <location>
        <begin position="172"/>
        <end position="213"/>
    </location>
</feature>
<evidence type="ECO:0000313" key="3">
    <source>
        <dbReference type="Proteomes" id="UP001296706"/>
    </source>
</evidence>
<organism evidence="2 3">
    <name type="scientific">Pseudonocardia xinjiangensis</name>
    <dbReference type="NCBI Taxonomy" id="75289"/>
    <lineage>
        <taxon>Bacteria</taxon>
        <taxon>Bacillati</taxon>
        <taxon>Actinomycetota</taxon>
        <taxon>Actinomycetes</taxon>
        <taxon>Pseudonocardiales</taxon>
        <taxon>Pseudonocardiaceae</taxon>
        <taxon>Pseudonocardia</taxon>
    </lineage>
</organism>
<dbReference type="EMBL" id="JAAXKY010000003">
    <property type="protein sequence ID" value="NMH75924.1"/>
    <property type="molecule type" value="Genomic_DNA"/>
</dbReference>
<gene>
    <name evidence="2" type="ORF">HF577_02220</name>
</gene>
<dbReference type="Gene3D" id="2.40.50.90">
    <property type="match status" value="1"/>
</dbReference>
<dbReference type="SUPFAM" id="SSF50199">
    <property type="entry name" value="Staphylococcal nuclease"/>
    <property type="match status" value="1"/>
</dbReference>
<dbReference type="InterPro" id="IPR035437">
    <property type="entry name" value="SNase_OB-fold_sf"/>
</dbReference>